<dbReference type="EMBL" id="SPQU01000011">
    <property type="protein sequence ID" value="TFV36381.1"/>
    <property type="molecule type" value="Genomic_DNA"/>
</dbReference>
<gene>
    <name evidence="1" type="ORF">E4K66_24105</name>
</gene>
<dbReference type="SUPFAM" id="SSF51126">
    <property type="entry name" value="Pectin lyase-like"/>
    <property type="match status" value="1"/>
</dbReference>
<dbReference type="InterPro" id="IPR012334">
    <property type="entry name" value="Pectin_lyas_fold"/>
</dbReference>
<evidence type="ECO:0000313" key="1">
    <source>
        <dbReference type="EMBL" id="TFV36381.1"/>
    </source>
</evidence>
<proteinExistence type="predicted"/>
<comment type="caution">
    <text evidence="1">The sequence shown here is derived from an EMBL/GenBank/DDBJ whole genome shotgun (WGS) entry which is preliminary data.</text>
</comment>
<organism evidence="1 2">
    <name type="scientific">Bradyrhizobium frederickii</name>
    <dbReference type="NCBI Taxonomy" id="2560054"/>
    <lineage>
        <taxon>Bacteria</taxon>
        <taxon>Pseudomonadati</taxon>
        <taxon>Pseudomonadota</taxon>
        <taxon>Alphaproteobacteria</taxon>
        <taxon>Hyphomicrobiales</taxon>
        <taxon>Nitrobacteraceae</taxon>
        <taxon>Bradyrhizobium</taxon>
    </lineage>
</organism>
<dbReference type="RefSeq" id="WP_135170483.1">
    <property type="nucleotide sequence ID" value="NZ_SPQU01000011.1"/>
</dbReference>
<dbReference type="AlphaFoldDB" id="A0A4Y9KYH3"/>
<name>A0A4Y9KYH3_9BRAD</name>
<sequence>MAGAALILSPAAAPSVAAANDLQSEVTVQSFLALRKRPPHLDSVVNCLWREKPGDGGGGRFFWDPESTDSDDGGCTIASDVTSVGRWRREVNSPLSPIWFGADPSGRGDSTLALKAVLARNEDVYIPAGNFRITDTLAIVKAGRRITGAGQGATKIVMMGRNRPIIRWWGARTALENLLLEYAIPQQIEDTESAGITVDNTGPKNTRFLQKSSIRNVSIRNSYIGILVPNGSVFFSVTVDNVEVDGYAKSAFYMAEGASGTGSAILNLYTQNRMQECLGPVVQFSAIVEGFVGQINIEHTKVRDHALCFVSSDHVSVSSVHIEDCHLLTPGKAFVAAAGSIFVSMDVLSVQFADISVKSSIFFLYGQPKLSVQSLTLRDLRGPSTLSPYTYRSPALHHGPVGELEVTSVYLARGASERLSPLVEVNQLGEENAILRQWGRDVYFRQLNGYREYFGSSAPPSAGRFNVGDRVYNAKPQIGEPVWWICLTGGSPGTWQAGPRL</sequence>
<reference evidence="1 2" key="1">
    <citation type="submission" date="2019-03" db="EMBL/GenBank/DDBJ databases">
        <title>Bradyrhizobium strains diversity isolated from Chamaecrista fasciculata.</title>
        <authorList>
            <person name="Urquiaga M.C.O."/>
            <person name="Hungria M."/>
            <person name="Delamuta J.R.M."/>
        </authorList>
    </citation>
    <scope>NUCLEOTIDE SEQUENCE [LARGE SCALE GENOMIC DNA]</scope>
    <source>
        <strain evidence="1 2">CNPSo 3424</strain>
    </source>
</reference>
<evidence type="ECO:0000313" key="2">
    <source>
        <dbReference type="Proteomes" id="UP000298225"/>
    </source>
</evidence>
<dbReference type="OrthoDB" id="8909425at2"/>
<accession>A0A4Y9KYH3</accession>
<dbReference type="InterPro" id="IPR011050">
    <property type="entry name" value="Pectin_lyase_fold/virulence"/>
</dbReference>
<dbReference type="Proteomes" id="UP000298225">
    <property type="component" value="Unassembled WGS sequence"/>
</dbReference>
<dbReference type="Gene3D" id="2.160.20.10">
    <property type="entry name" value="Single-stranded right-handed beta-helix, Pectin lyase-like"/>
    <property type="match status" value="1"/>
</dbReference>
<protein>
    <submittedName>
        <fullName evidence="1">Uncharacterized protein</fullName>
    </submittedName>
</protein>
<keyword evidence="2" id="KW-1185">Reference proteome</keyword>